<dbReference type="EMBL" id="DSJL01000011">
    <property type="protein sequence ID" value="HEF66376.1"/>
    <property type="molecule type" value="Genomic_DNA"/>
</dbReference>
<organism evidence="1">
    <name type="scientific">Thermomicrobium roseum</name>
    <dbReference type="NCBI Taxonomy" id="500"/>
    <lineage>
        <taxon>Bacteria</taxon>
        <taxon>Pseudomonadati</taxon>
        <taxon>Thermomicrobiota</taxon>
        <taxon>Thermomicrobia</taxon>
        <taxon>Thermomicrobiales</taxon>
        <taxon>Thermomicrobiaceae</taxon>
        <taxon>Thermomicrobium</taxon>
    </lineage>
</organism>
<comment type="caution">
    <text evidence="1">The sequence shown here is derived from an EMBL/GenBank/DDBJ whole genome shotgun (WGS) entry which is preliminary data.</text>
</comment>
<reference evidence="1" key="1">
    <citation type="journal article" date="2020" name="mSystems">
        <title>Genome- and Community-Level Interaction Insights into Carbon Utilization and Element Cycling Functions of Hydrothermarchaeota in Hydrothermal Sediment.</title>
        <authorList>
            <person name="Zhou Z."/>
            <person name="Liu Y."/>
            <person name="Xu W."/>
            <person name="Pan J."/>
            <person name="Luo Z.H."/>
            <person name="Li M."/>
        </authorList>
    </citation>
    <scope>NUCLEOTIDE SEQUENCE [LARGE SCALE GENOMIC DNA]</scope>
    <source>
        <strain evidence="1">SpSt-222</strain>
    </source>
</reference>
<gene>
    <name evidence="1" type="ORF">ENP47_12385</name>
</gene>
<name>A0A7C1JZG9_THERO</name>
<evidence type="ECO:0000313" key="1">
    <source>
        <dbReference type="EMBL" id="HEF66376.1"/>
    </source>
</evidence>
<sequence>METPERPEQRVSGTWLLLGSGFIAVGLVWSSLAYRFQISDAPRAMLTALVVAALHIVAGALNFRRGWVAFLSSLIAVTAGIVIAIWVRVFFLVGVELVAGVLLILGRAVLLSDRGRG</sequence>
<protein>
    <submittedName>
        <fullName evidence="1">Uncharacterized protein</fullName>
    </submittedName>
</protein>
<proteinExistence type="predicted"/>
<accession>A0A7C1JZG9</accession>
<dbReference type="AlphaFoldDB" id="A0A7C1JZG9"/>